<dbReference type="InterPro" id="IPR010982">
    <property type="entry name" value="Lambda_DNA-bd_dom_sf"/>
</dbReference>
<feature type="domain" description="POU-specific" evidence="10">
    <location>
        <begin position="205"/>
        <end position="279"/>
    </location>
</feature>
<evidence type="ECO:0000256" key="1">
    <source>
        <dbReference type="ARBA" id="ARBA00004123"/>
    </source>
</evidence>
<feature type="domain" description="Homeobox" evidence="9">
    <location>
        <begin position="334"/>
        <end position="394"/>
    </location>
</feature>
<dbReference type="OMA" id="IANERPE"/>
<dbReference type="SUPFAM" id="SSF47413">
    <property type="entry name" value="lambda repressor-like DNA-binding domains"/>
    <property type="match status" value="1"/>
</dbReference>
<dbReference type="GO" id="GO:0000981">
    <property type="term" value="F:DNA-binding transcription factor activity, RNA polymerase II-specific"/>
    <property type="evidence" value="ECO:0007669"/>
    <property type="project" value="TreeGrafter"/>
</dbReference>
<comment type="similarity">
    <text evidence="7">Belongs to the POU transcription factor family.</text>
</comment>
<comment type="subcellular location">
    <subcellularLocation>
        <location evidence="1 5 6">Nucleus</location>
    </subcellularLocation>
</comment>
<keyword evidence="12" id="KW-1185">Reference proteome</keyword>
<dbReference type="AlphaFoldDB" id="A0A8C4PZF1"/>
<dbReference type="PROSITE" id="PS00035">
    <property type="entry name" value="POU_1"/>
    <property type="match status" value="1"/>
</dbReference>
<organism evidence="11 12">
    <name type="scientific">Eptatretus burgeri</name>
    <name type="common">Inshore hagfish</name>
    <dbReference type="NCBI Taxonomy" id="7764"/>
    <lineage>
        <taxon>Eukaryota</taxon>
        <taxon>Metazoa</taxon>
        <taxon>Chordata</taxon>
        <taxon>Craniata</taxon>
        <taxon>Vertebrata</taxon>
        <taxon>Cyclostomata</taxon>
        <taxon>Myxini</taxon>
        <taxon>Myxiniformes</taxon>
        <taxon>Myxinidae</taxon>
        <taxon>Eptatretinae</taxon>
        <taxon>Eptatretus</taxon>
    </lineage>
</organism>
<dbReference type="InterPro" id="IPR001356">
    <property type="entry name" value="HD"/>
</dbReference>
<dbReference type="InterPro" id="IPR000327">
    <property type="entry name" value="POU_dom"/>
</dbReference>
<accession>A0A8C4PZF1</accession>
<dbReference type="InterPro" id="IPR013847">
    <property type="entry name" value="POU"/>
</dbReference>
<evidence type="ECO:0000256" key="6">
    <source>
        <dbReference type="RuleBase" id="RU000682"/>
    </source>
</evidence>
<evidence type="ECO:0000313" key="12">
    <source>
        <dbReference type="Proteomes" id="UP000694388"/>
    </source>
</evidence>
<feature type="region of interest" description="Disordered" evidence="8">
    <location>
        <begin position="430"/>
        <end position="449"/>
    </location>
</feature>
<proteinExistence type="inferred from homology"/>
<dbReference type="Gene3D" id="1.10.260.40">
    <property type="entry name" value="lambda repressor-like DNA-binding domains"/>
    <property type="match status" value="1"/>
</dbReference>
<evidence type="ECO:0000256" key="4">
    <source>
        <dbReference type="ARBA" id="ARBA00023242"/>
    </source>
</evidence>
<keyword evidence="7" id="KW-0804">Transcription</keyword>
<evidence type="ECO:0000259" key="9">
    <source>
        <dbReference type="PROSITE" id="PS50071"/>
    </source>
</evidence>
<feature type="DNA-binding region" description="Homeobox" evidence="5">
    <location>
        <begin position="336"/>
        <end position="395"/>
    </location>
</feature>
<evidence type="ECO:0000256" key="2">
    <source>
        <dbReference type="ARBA" id="ARBA00023125"/>
    </source>
</evidence>
<reference evidence="11" key="2">
    <citation type="submission" date="2025-09" db="UniProtKB">
        <authorList>
            <consortium name="Ensembl"/>
        </authorList>
    </citation>
    <scope>IDENTIFICATION</scope>
</reference>
<dbReference type="PROSITE" id="PS51179">
    <property type="entry name" value="POU_3"/>
    <property type="match status" value="1"/>
</dbReference>
<keyword evidence="3 5" id="KW-0371">Homeobox</keyword>
<dbReference type="PANTHER" id="PTHR11636">
    <property type="entry name" value="POU DOMAIN"/>
    <property type="match status" value="1"/>
</dbReference>
<dbReference type="GO" id="GO:0005634">
    <property type="term" value="C:nucleus"/>
    <property type="evidence" value="ECO:0007669"/>
    <property type="project" value="UniProtKB-SubCell"/>
</dbReference>
<evidence type="ECO:0000256" key="7">
    <source>
        <dbReference type="RuleBase" id="RU361194"/>
    </source>
</evidence>
<dbReference type="Pfam" id="PF00046">
    <property type="entry name" value="Homeodomain"/>
    <property type="match status" value="1"/>
</dbReference>
<dbReference type="PROSITE" id="PS50071">
    <property type="entry name" value="HOMEOBOX_2"/>
    <property type="match status" value="1"/>
</dbReference>
<evidence type="ECO:0000313" key="11">
    <source>
        <dbReference type="Ensembl" id="ENSEBUP00000006938.1"/>
    </source>
</evidence>
<reference evidence="11" key="1">
    <citation type="submission" date="2025-08" db="UniProtKB">
        <authorList>
            <consortium name="Ensembl"/>
        </authorList>
    </citation>
    <scope>IDENTIFICATION</scope>
</reference>
<dbReference type="Proteomes" id="UP000694388">
    <property type="component" value="Unplaced"/>
</dbReference>
<dbReference type="PRINTS" id="PR00028">
    <property type="entry name" value="POUDOMAIN"/>
</dbReference>
<dbReference type="SUPFAM" id="SSF46689">
    <property type="entry name" value="Homeodomain-like"/>
    <property type="match status" value="1"/>
</dbReference>
<evidence type="ECO:0000256" key="3">
    <source>
        <dbReference type="ARBA" id="ARBA00023155"/>
    </source>
</evidence>
<dbReference type="SMART" id="SM00389">
    <property type="entry name" value="HOX"/>
    <property type="match status" value="1"/>
</dbReference>
<dbReference type="Gene3D" id="1.10.10.60">
    <property type="entry name" value="Homeodomain-like"/>
    <property type="match status" value="1"/>
</dbReference>
<evidence type="ECO:0000259" key="10">
    <source>
        <dbReference type="PROSITE" id="PS51179"/>
    </source>
</evidence>
<dbReference type="GO" id="GO:0000978">
    <property type="term" value="F:RNA polymerase II cis-regulatory region sequence-specific DNA binding"/>
    <property type="evidence" value="ECO:0007669"/>
    <property type="project" value="TreeGrafter"/>
</dbReference>
<dbReference type="Pfam" id="PF00157">
    <property type="entry name" value="Pou"/>
    <property type="match status" value="1"/>
</dbReference>
<keyword evidence="4 5" id="KW-0539">Nucleus</keyword>
<dbReference type="InterPro" id="IPR050255">
    <property type="entry name" value="POU_domain_TF"/>
</dbReference>
<keyword evidence="2 5" id="KW-0238">DNA-binding</keyword>
<protein>
    <recommendedName>
        <fullName evidence="7">POU domain protein</fullName>
    </recommendedName>
</protein>
<dbReference type="Ensembl" id="ENSEBUT00000007403.1">
    <property type="protein sequence ID" value="ENSEBUP00000006938.1"/>
    <property type="gene ID" value="ENSEBUG00000004548.1"/>
</dbReference>
<dbReference type="InterPro" id="IPR009057">
    <property type="entry name" value="Homeodomain-like_sf"/>
</dbReference>
<dbReference type="SMART" id="SM00352">
    <property type="entry name" value="POU"/>
    <property type="match status" value="1"/>
</dbReference>
<dbReference type="PROSITE" id="PS00465">
    <property type="entry name" value="POU_2"/>
    <property type="match status" value="1"/>
</dbReference>
<evidence type="ECO:0000256" key="5">
    <source>
        <dbReference type="PROSITE-ProRule" id="PRU00108"/>
    </source>
</evidence>
<dbReference type="GeneTree" id="ENSGT00940000156175"/>
<dbReference type="PANTHER" id="PTHR11636:SF5">
    <property type="entry name" value="POU DOMAIN MOTIF 3, ISOFORM F"/>
    <property type="match status" value="1"/>
</dbReference>
<dbReference type="CDD" id="cd00086">
    <property type="entry name" value="homeodomain"/>
    <property type="match status" value="1"/>
</dbReference>
<sequence length="650" mass="66737">MEEQLRSKASCSAIPAVGLGGLQELTAAMTGGTGPLAMSPHQLQANTLGAQLQQLSAMGLGALGAVGSTGLVCPRGSATKLAFSPSVSNHTAGSLQFQGGIPLAAGGGATPLQAMATPQLLASAQGPVIAAMIGNRLLPVLGAPGLTTASCKPTQVSNPTSSPSLLNMVSSGQTVPSHCQPLAAPLCLPNVGHLMIAPRVGCGDVDGVNLEEIREFARTFKIRRLSLGLTQTQVGQALSAAQGPAYSQSAICRFEKLDITPKSAQKIKPVLERWMAEAEARQQAGIGSLGNITSGSSRSGGDGGDGAGGVCCDGGTASGIGTTSIMTTGMRDSLKKRKRRTSFTPQALELLHVHFERNTHPSGHEMTEIAEQLHYDREVIRVWFCNKRQALKNTIKRLKQSDRTPSTLQSTAKASAIPQSNSSFNAGNFITAPPHKVTTTGSTGGSARPHPDVGSVGIATFQATSVNDTITCSAQQGSSTLTATSFRADYSSGMLNTSTQNLATLGSTCANAQSINAIPLDSNPAICNLSSSAKSLRSCSSSMQNITQFGIKPVASINAMPSSLLTSNILGLSSTPLSCPSSDLPVPTLTIRMPTPADVPLSPVLCHSFSIGEAIASDNASTASLLGFRSSTPSAVGAVQMSAIPSSNFF</sequence>
<evidence type="ECO:0000256" key="8">
    <source>
        <dbReference type="SAM" id="MobiDB-lite"/>
    </source>
</evidence>
<name>A0A8C4PZF1_EPTBU</name>